<dbReference type="PANTHER" id="PTHR35604">
    <property type="entry name" value="TRANSPOSASE INSH FOR INSERTION SEQUENCE ELEMENT IS5A-RELATED"/>
    <property type="match status" value="1"/>
</dbReference>
<dbReference type="RefSeq" id="WP_359791098.1">
    <property type="nucleotide sequence ID" value="NZ_JBEYBN010000041.1"/>
</dbReference>
<organism evidence="2 3">
    <name type="scientific">Streptomyces olindensis</name>
    <dbReference type="NCBI Taxonomy" id="358823"/>
    <lineage>
        <taxon>Bacteria</taxon>
        <taxon>Bacillati</taxon>
        <taxon>Actinomycetota</taxon>
        <taxon>Actinomycetes</taxon>
        <taxon>Kitasatosporales</taxon>
        <taxon>Streptomycetaceae</taxon>
        <taxon>Streptomyces</taxon>
    </lineage>
</organism>
<sequence>MSLPSHSGSEIPPLTARVARASNLHGTTAMWIRDRLDGLWNDEDFAAWYPRDGRPGLSPAQLATVCVLQYVMNLSDRQVAEAVRCRIDFKYSLGLELDDPGFHHSVLSDFRDRLTEGDRADRLLGLALTRIRRAGLLKGRGKQRTDSTHILSAARESTRLELVTEAVRAALEVVARHAPDVLDELVSAEWAERYGRPVRLCSQPSHPVARLEQVGADARELLERLYACFPGGALPAQAEVLRQILVQHFLVDGRGRLRPRNERDGRPPARVRIESPYDLLVEWGDLEQIGGAPQEAHSHYSANSDGDLHLCGVHVSVVLLELPGVRPRPQMGHGRSRQRC</sequence>
<dbReference type="Pfam" id="PF05598">
    <property type="entry name" value="DUF772"/>
    <property type="match status" value="1"/>
</dbReference>
<dbReference type="InterPro" id="IPR008490">
    <property type="entry name" value="Transposase_InsH_N"/>
</dbReference>
<protein>
    <submittedName>
        <fullName evidence="2">Transposase</fullName>
    </submittedName>
</protein>
<dbReference type="PANTHER" id="PTHR35604:SF2">
    <property type="entry name" value="TRANSPOSASE INSH FOR INSERTION SEQUENCE ELEMENT IS5A-RELATED"/>
    <property type="match status" value="1"/>
</dbReference>
<evidence type="ECO:0000313" key="3">
    <source>
        <dbReference type="Proteomes" id="UP001550603"/>
    </source>
</evidence>
<reference evidence="2 3" key="1">
    <citation type="submission" date="2024-06" db="EMBL/GenBank/DDBJ databases">
        <title>The Natural Products Discovery Center: Release of the First 8490 Sequenced Strains for Exploring Actinobacteria Biosynthetic Diversity.</title>
        <authorList>
            <person name="Kalkreuter E."/>
            <person name="Kautsar S.A."/>
            <person name="Yang D."/>
            <person name="Bader C.D."/>
            <person name="Teijaro C.N."/>
            <person name="Fluegel L."/>
            <person name="Davis C.M."/>
            <person name="Simpson J.R."/>
            <person name="Lauterbach L."/>
            <person name="Steele A.D."/>
            <person name="Gui C."/>
            <person name="Meng S."/>
            <person name="Li G."/>
            <person name="Viehrig K."/>
            <person name="Ye F."/>
            <person name="Su P."/>
            <person name="Kiefer A.F."/>
            <person name="Nichols A."/>
            <person name="Cepeda A.J."/>
            <person name="Yan W."/>
            <person name="Fan B."/>
            <person name="Jiang Y."/>
            <person name="Adhikari A."/>
            <person name="Zheng C.-J."/>
            <person name="Schuster L."/>
            <person name="Cowan T.M."/>
            <person name="Smanski M.J."/>
            <person name="Chevrette M.G."/>
            <person name="De Carvalho L.P.S."/>
            <person name="Shen B."/>
        </authorList>
    </citation>
    <scope>NUCLEOTIDE SEQUENCE [LARGE SCALE GENOMIC DNA]</scope>
    <source>
        <strain evidence="2 3">NPDC019583</strain>
    </source>
</reference>
<evidence type="ECO:0000313" key="2">
    <source>
        <dbReference type="EMBL" id="MEU2269789.1"/>
    </source>
</evidence>
<comment type="caution">
    <text evidence="2">The sequence shown here is derived from an EMBL/GenBank/DDBJ whole genome shotgun (WGS) entry which is preliminary data.</text>
</comment>
<keyword evidence="3" id="KW-1185">Reference proteome</keyword>
<accession>A0ABV2Y0K0</accession>
<dbReference type="Proteomes" id="UP001550603">
    <property type="component" value="Unassembled WGS sequence"/>
</dbReference>
<evidence type="ECO:0000259" key="1">
    <source>
        <dbReference type="Pfam" id="PF05598"/>
    </source>
</evidence>
<proteinExistence type="predicted"/>
<name>A0ABV2Y0K0_9ACTN</name>
<feature type="domain" description="Transposase InsH N-terminal" evidence="1">
    <location>
        <begin position="41"/>
        <end position="113"/>
    </location>
</feature>
<gene>
    <name evidence="2" type="ORF">ABZ568_25980</name>
</gene>
<dbReference type="EMBL" id="JBEYBN010000041">
    <property type="protein sequence ID" value="MEU2269789.1"/>
    <property type="molecule type" value="Genomic_DNA"/>
</dbReference>